<feature type="signal peptide" evidence="2">
    <location>
        <begin position="1"/>
        <end position="26"/>
    </location>
</feature>
<evidence type="ECO:0000256" key="2">
    <source>
        <dbReference type="SAM" id="SignalP"/>
    </source>
</evidence>
<feature type="chain" id="PRO_5047535009" evidence="2">
    <location>
        <begin position="27"/>
        <end position="100"/>
    </location>
</feature>
<evidence type="ECO:0000256" key="1">
    <source>
        <dbReference type="SAM" id="MobiDB-lite"/>
    </source>
</evidence>
<sequence>MRGPWLKTPLLFLLLLFSRLTGTAICEDATTDTTTQDNATADGAVLIDGDDNESQDEVHTSVPYTTSSPPETEIADPGSGEPGESTYFFCIIPLCLYGSR</sequence>
<organism evidence="3 4">
    <name type="scientific">Characodon lateralis</name>
    <dbReference type="NCBI Taxonomy" id="208331"/>
    <lineage>
        <taxon>Eukaryota</taxon>
        <taxon>Metazoa</taxon>
        <taxon>Chordata</taxon>
        <taxon>Craniata</taxon>
        <taxon>Vertebrata</taxon>
        <taxon>Euteleostomi</taxon>
        <taxon>Actinopterygii</taxon>
        <taxon>Neopterygii</taxon>
        <taxon>Teleostei</taxon>
        <taxon>Neoteleostei</taxon>
        <taxon>Acanthomorphata</taxon>
        <taxon>Ovalentaria</taxon>
        <taxon>Atherinomorphae</taxon>
        <taxon>Cyprinodontiformes</taxon>
        <taxon>Goodeidae</taxon>
        <taxon>Characodon</taxon>
    </lineage>
</organism>
<dbReference type="Proteomes" id="UP001352852">
    <property type="component" value="Unassembled WGS sequence"/>
</dbReference>
<gene>
    <name evidence="3" type="ORF">CHARACLAT_030890</name>
</gene>
<proteinExistence type="predicted"/>
<reference evidence="3 4" key="1">
    <citation type="submission" date="2021-06" db="EMBL/GenBank/DDBJ databases">
        <authorList>
            <person name="Palmer J.M."/>
        </authorList>
    </citation>
    <scope>NUCLEOTIDE SEQUENCE [LARGE SCALE GENOMIC DNA]</scope>
    <source>
        <strain evidence="3 4">CL_MEX2019</strain>
        <tissue evidence="3">Muscle</tissue>
    </source>
</reference>
<keyword evidence="4" id="KW-1185">Reference proteome</keyword>
<accession>A0ABU7DPB1</accession>
<keyword evidence="2" id="KW-0732">Signal</keyword>
<comment type="caution">
    <text evidence="3">The sequence shown here is derived from an EMBL/GenBank/DDBJ whole genome shotgun (WGS) entry which is preliminary data.</text>
</comment>
<evidence type="ECO:0000313" key="3">
    <source>
        <dbReference type="EMBL" id="MED6275865.1"/>
    </source>
</evidence>
<evidence type="ECO:0000313" key="4">
    <source>
        <dbReference type="Proteomes" id="UP001352852"/>
    </source>
</evidence>
<dbReference type="EMBL" id="JAHUTJ010029373">
    <property type="protein sequence ID" value="MED6275865.1"/>
    <property type="molecule type" value="Genomic_DNA"/>
</dbReference>
<protein>
    <submittedName>
        <fullName evidence="3">Uncharacterized protein</fullName>
    </submittedName>
</protein>
<name>A0ABU7DPB1_9TELE</name>
<feature type="region of interest" description="Disordered" evidence="1">
    <location>
        <begin position="45"/>
        <end position="82"/>
    </location>
</feature>